<protein>
    <submittedName>
        <fullName evidence="2">Uncharacterized protein</fullName>
    </submittedName>
</protein>
<evidence type="ECO:0000256" key="1">
    <source>
        <dbReference type="SAM" id="MobiDB-lite"/>
    </source>
</evidence>
<sequence>MPWAGGNQDVAAAPILTTSSRRSSWDKGSLLTFRDGDCWNDVVLGQRRTDGVFGFEADIAESTWLLGSEEADPRPRQTSSSTDIETRILEQATTSNSSTRDATCLGISARDARRGRGDVFDFETKTSDSELRVPHSTNAQLDLDVHPRKRVRFDFGTSIASGPQALSKSRSSPLHPPSSPYHTSRTPRTYHIPSKKDTCRVGDARCIQVPRARGGGLAMIPLTCHSSNSAFPTSNARQHRRPNPAPNPPCFPPCALRSRRPPSLAPQQTKR</sequence>
<evidence type="ECO:0000313" key="3">
    <source>
        <dbReference type="Proteomes" id="UP000521943"/>
    </source>
</evidence>
<feature type="compositionally biased region" description="Pro residues" evidence="1">
    <location>
        <begin position="243"/>
        <end position="252"/>
    </location>
</feature>
<gene>
    <name evidence="2" type="ORF">DFP72DRAFT_467203</name>
</gene>
<feature type="compositionally biased region" description="Polar residues" evidence="1">
    <location>
        <begin position="226"/>
        <end position="236"/>
    </location>
</feature>
<evidence type="ECO:0000313" key="2">
    <source>
        <dbReference type="EMBL" id="KAF6751861.1"/>
    </source>
</evidence>
<comment type="caution">
    <text evidence="2">The sequence shown here is derived from an EMBL/GenBank/DDBJ whole genome shotgun (WGS) entry which is preliminary data.</text>
</comment>
<organism evidence="2 3">
    <name type="scientific">Ephemerocybe angulata</name>
    <dbReference type="NCBI Taxonomy" id="980116"/>
    <lineage>
        <taxon>Eukaryota</taxon>
        <taxon>Fungi</taxon>
        <taxon>Dikarya</taxon>
        <taxon>Basidiomycota</taxon>
        <taxon>Agaricomycotina</taxon>
        <taxon>Agaricomycetes</taxon>
        <taxon>Agaricomycetidae</taxon>
        <taxon>Agaricales</taxon>
        <taxon>Agaricineae</taxon>
        <taxon>Psathyrellaceae</taxon>
        <taxon>Ephemerocybe</taxon>
    </lineage>
</organism>
<name>A0A8H6HU78_9AGAR</name>
<feature type="region of interest" description="Disordered" evidence="1">
    <location>
        <begin position="156"/>
        <end position="195"/>
    </location>
</feature>
<dbReference type="Proteomes" id="UP000521943">
    <property type="component" value="Unassembled WGS sequence"/>
</dbReference>
<accession>A0A8H6HU78</accession>
<feature type="region of interest" description="Disordered" evidence="1">
    <location>
        <begin position="226"/>
        <end position="271"/>
    </location>
</feature>
<dbReference type="EMBL" id="JACGCI010000047">
    <property type="protein sequence ID" value="KAF6751861.1"/>
    <property type="molecule type" value="Genomic_DNA"/>
</dbReference>
<proteinExistence type="predicted"/>
<reference evidence="2 3" key="1">
    <citation type="submission" date="2020-07" db="EMBL/GenBank/DDBJ databases">
        <title>Comparative genomics of pyrophilous fungi reveals a link between fire events and developmental genes.</title>
        <authorList>
            <consortium name="DOE Joint Genome Institute"/>
            <person name="Steindorff A.S."/>
            <person name="Carver A."/>
            <person name="Calhoun S."/>
            <person name="Stillman K."/>
            <person name="Liu H."/>
            <person name="Lipzen A."/>
            <person name="Pangilinan J."/>
            <person name="Labutti K."/>
            <person name="Bruns T.D."/>
            <person name="Grigoriev I.V."/>
        </authorList>
    </citation>
    <scope>NUCLEOTIDE SEQUENCE [LARGE SCALE GENOMIC DNA]</scope>
    <source>
        <strain evidence="2 3">CBS 144469</strain>
    </source>
</reference>
<keyword evidence="3" id="KW-1185">Reference proteome</keyword>
<dbReference type="AlphaFoldDB" id="A0A8H6HU78"/>